<gene>
    <name evidence="1" type="ORF">J3R30DRAFT_2697896</name>
</gene>
<proteinExistence type="predicted"/>
<dbReference type="Proteomes" id="UP001150266">
    <property type="component" value="Unassembled WGS sequence"/>
</dbReference>
<keyword evidence="2" id="KW-1185">Reference proteome</keyword>
<dbReference type="AlphaFoldDB" id="A0A9W9ACL3"/>
<dbReference type="EMBL" id="JAOTPV010000008">
    <property type="protein sequence ID" value="KAJ4478979.1"/>
    <property type="molecule type" value="Genomic_DNA"/>
</dbReference>
<evidence type="ECO:0000313" key="1">
    <source>
        <dbReference type="EMBL" id="KAJ4478979.1"/>
    </source>
</evidence>
<accession>A0A9W9ACL3</accession>
<name>A0A9W9ACL3_9AGAR</name>
<reference evidence="1" key="1">
    <citation type="submission" date="2022-08" db="EMBL/GenBank/DDBJ databases">
        <title>A Global Phylogenomic Analysis of the Shiitake Genus Lentinula.</title>
        <authorList>
            <consortium name="DOE Joint Genome Institute"/>
            <person name="Sierra-Patev S."/>
            <person name="Min B."/>
            <person name="Naranjo-Ortiz M."/>
            <person name="Looney B."/>
            <person name="Konkel Z."/>
            <person name="Slot J.C."/>
            <person name="Sakamoto Y."/>
            <person name="Steenwyk J.L."/>
            <person name="Rokas A."/>
            <person name="Carro J."/>
            <person name="Camarero S."/>
            <person name="Ferreira P."/>
            <person name="Molpeceres G."/>
            <person name="Ruiz-Duenas F.J."/>
            <person name="Serrano A."/>
            <person name="Henrissat B."/>
            <person name="Drula E."/>
            <person name="Hughes K.W."/>
            <person name="Mata J.L."/>
            <person name="Ishikawa N.K."/>
            <person name="Vargas-Isla R."/>
            <person name="Ushijima S."/>
            <person name="Smith C.A."/>
            <person name="Ahrendt S."/>
            <person name="Andreopoulos W."/>
            <person name="He G."/>
            <person name="Labutti K."/>
            <person name="Lipzen A."/>
            <person name="Ng V."/>
            <person name="Riley R."/>
            <person name="Sandor L."/>
            <person name="Barry K."/>
            <person name="Martinez A.T."/>
            <person name="Xiao Y."/>
            <person name="Gibbons J.G."/>
            <person name="Terashima K."/>
            <person name="Grigoriev I.V."/>
            <person name="Hibbett D.S."/>
        </authorList>
    </citation>
    <scope>NUCLEOTIDE SEQUENCE</scope>
    <source>
        <strain evidence="1">JLM2183</strain>
    </source>
</reference>
<comment type="caution">
    <text evidence="1">The sequence shown here is derived from an EMBL/GenBank/DDBJ whole genome shotgun (WGS) entry which is preliminary data.</text>
</comment>
<sequence length="678" mass="75532">MANVQHRITFPPFPIHPLDTVSFEDFKENGIKIQENDYEGPEVDALGIPTVPVGKRHVGDFCKTNSDSAKHEVALDQKGSGNVSGSQKPKTWMEIWEDLSTRKSGEFYDKNMDHDSRLHQATRAFNRGRTWPKTETHVREQWDQFQLYIGILNITSAVKPTQEIEGGNAEDDLNVDDDDDAFLFQDMKSPQQNDRKADRLDTFSDDPKQSVQVYLSSYMRKQGFHYLDRNLTLIPNLVGFYIKFLLKDEVFSVQTESGIVASLNEALTIVDLARTELPLTSQITNCLPWHDAFNRGCGELFNINNVNVDKSAQTWGWGQSTTWEDGEDEAIEVISTAAATTVSDESSGESDLEDDEDEIVTPIVEEDSNSMFKTSVHDNNASPIDFVPNAWESDEGTLESAANDSGAWGKWDIELDKDYSSAAGWGSAELDNEPENLWGEDNSDTWDISPPPTLFPILGPTVLPLTHTSGIVEWSMRRIRSIVHPDDALATSLMSGDNASAEVTVEADLSARLSKVEMEPWLDWETPDEEGDTALPLIQYASRGRVVGYEKGQGVRYESGSDVWSNSLAALASDAHEITAQGLPPTSAHDPIKHTITLLVDPETAMLLRVGMGLGATWVQIARQSDLRSEEEMKEMEMNSSIMEVNADEATPDESDIGKRFWYLSNLLVVLPSYHIVS</sequence>
<protein>
    <submittedName>
        <fullName evidence="1">Uncharacterized protein</fullName>
    </submittedName>
</protein>
<evidence type="ECO:0000313" key="2">
    <source>
        <dbReference type="Proteomes" id="UP001150266"/>
    </source>
</evidence>
<organism evidence="1 2">
    <name type="scientific">Lentinula aciculospora</name>
    <dbReference type="NCBI Taxonomy" id="153920"/>
    <lineage>
        <taxon>Eukaryota</taxon>
        <taxon>Fungi</taxon>
        <taxon>Dikarya</taxon>
        <taxon>Basidiomycota</taxon>
        <taxon>Agaricomycotina</taxon>
        <taxon>Agaricomycetes</taxon>
        <taxon>Agaricomycetidae</taxon>
        <taxon>Agaricales</taxon>
        <taxon>Marasmiineae</taxon>
        <taxon>Omphalotaceae</taxon>
        <taxon>Lentinula</taxon>
    </lineage>
</organism>
<dbReference type="OrthoDB" id="435402at2759"/>